<feature type="compositionally biased region" description="Polar residues" evidence="1">
    <location>
        <begin position="178"/>
        <end position="196"/>
    </location>
</feature>
<name>A0ABZ1D135_9TREE</name>
<feature type="compositionally biased region" description="Polar residues" evidence="1">
    <location>
        <begin position="226"/>
        <end position="247"/>
    </location>
</feature>
<dbReference type="Proteomes" id="UP001329825">
    <property type="component" value="Chromosome 6"/>
</dbReference>
<feature type="compositionally biased region" description="Polar residues" evidence="1">
    <location>
        <begin position="138"/>
        <end position="150"/>
    </location>
</feature>
<evidence type="ECO:0000256" key="1">
    <source>
        <dbReference type="SAM" id="MobiDB-lite"/>
    </source>
</evidence>
<dbReference type="EMBL" id="CP141886">
    <property type="protein sequence ID" value="WRT67732.1"/>
    <property type="molecule type" value="Genomic_DNA"/>
</dbReference>
<protein>
    <submittedName>
        <fullName evidence="2">Uncharacterized protein</fullName>
    </submittedName>
</protein>
<feature type="region of interest" description="Disordered" evidence="1">
    <location>
        <begin position="40"/>
        <end position="121"/>
    </location>
</feature>
<feature type="compositionally biased region" description="Low complexity" evidence="1">
    <location>
        <begin position="157"/>
        <end position="177"/>
    </location>
</feature>
<evidence type="ECO:0000313" key="2">
    <source>
        <dbReference type="EMBL" id="WRT67732.1"/>
    </source>
</evidence>
<gene>
    <name evidence="2" type="ORF">IL334_004704</name>
</gene>
<reference evidence="2 3" key="1">
    <citation type="submission" date="2024-01" db="EMBL/GenBank/DDBJ databases">
        <title>Comparative genomics of Cryptococcus and Kwoniella reveals pathogenesis evolution and contrasting modes of karyotype evolution via chromosome fusion or intercentromeric recombination.</title>
        <authorList>
            <person name="Coelho M.A."/>
            <person name="David-Palma M."/>
            <person name="Shea T."/>
            <person name="Bowers K."/>
            <person name="McGinley-Smith S."/>
            <person name="Mohammad A.W."/>
            <person name="Gnirke A."/>
            <person name="Yurkov A.M."/>
            <person name="Nowrousian M."/>
            <person name="Sun S."/>
            <person name="Cuomo C.A."/>
            <person name="Heitman J."/>
        </authorList>
    </citation>
    <scope>NUCLEOTIDE SEQUENCE [LARGE SCALE GENOMIC DNA]</scope>
    <source>
        <strain evidence="2">CBS 11374</strain>
    </source>
</reference>
<feature type="region of interest" description="Disordered" evidence="1">
    <location>
        <begin position="220"/>
        <end position="247"/>
    </location>
</feature>
<dbReference type="RefSeq" id="XP_062792472.1">
    <property type="nucleotide sequence ID" value="XM_062936421.1"/>
</dbReference>
<organism evidence="2 3">
    <name type="scientific">Kwoniella shivajii</name>
    <dbReference type="NCBI Taxonomy" id="564305"/>
    <lineage>
        <taxon>Eukaryota</taxon>
        <taxon>Fungi</taxon>
        <taxon>Dikarya</taxon>
        <taxon>Basidiomycota</taxon>
        <taxon>Agaricomycotina</taxon>
        <taxon>Tremellomycetes</taxon>
        <taxon>Tremellales</taxon>
        <taxon>Cryptococcaceae</taxon>
        <taxon>Kwoniella</taxon>
    </lineage>
</organism>
<evidence type="ECO:0000313" key="3">
    <source>
        <dbReference type="Proteomes" id="UP001329825"/>
    </source>
</evidence>
<feature type="region of interest" description="Disordered" evidence="1">
    <location>
        <begin position="133"/>
        <end position="207"/>
    </location>
</feature>
<proteinExistence type="predicted"/>
<sequence length="247" mass="26873">MMGFKKKLTSLLPSDARNHLQNVLTVEWEGQGKTVLVDLPDQSNEDNEVEMAGLTGSGGGGGTYGRLIDDDEDERPYQRPSRSAYNQNYDRHGDTNQPPSKHKNQSYASKSLPPLPPHLMGVNGAAIGGGWGGGGMRESSSNTGYVNQNPFEPEYNSPQPSSSSTYSSSPYTSFTPQMNNPPSFSNDNYAYNSNPNGREKKMPNPWTKYRADDIDLLGDLGANAVESPTSSRGTRDSAASNLENPFR</sequence>
<keyword evidence="3" id="KW-1185">Reference proteome</keyword>
<feature type="compositionally biased region" description="Polar residues" evidence="1">
    <location>
        <begin position="95"/>
        <end position="109"/>
    </location>
</feature>
<feature type="compositionally biased region" description="Gly residues" evidence="1">
    <location>
        <begin position="55"/>
        <end position="64"/>
    </location>
</feature>
<dbReference type="GeneID" id="87956835"/>
<accession>A0ABZ1D135</accession>